<dbReference type="GO" id="GO:0004864">
    <property type="term" value="F:protein phosphatase inhibitor activity"/>
    <property type="evidence" value="ECO:0007669"/>
    <property type="project" value="UniProtKB-ARBA"/>
</dbReference>
<reference evidence="1" key="1">
    <citation type="journal article" date="2023" name="bioRxiv">
        <title>Improved chromosome-level genome assembly for marigold (Tagetes erecta).</title>
        <authorList>
            <person name="Jiang F."/>
            <person name="Yuan L."/>
            <person name="Wang S."/>
            <person name="Wang H."/>
            <person name="Xu D."/>
            <person name="Wang A."/>
            <person name="Fan W."/>
        </authorList>
    </citation>
    <scope>NUCLEOTIDE SEQUENCE</scope>
    <source>
        <strain evidence="1">WSJ</strain>
        <tissue evidence="1">Leaf</tissue>
    </source>
</reference>
<name>A0AAD8KTD1_TARER</name>
<evidence type="ECO:0008006" key="3">
    <source>
        <dbReference type="Google" id="ProtNLM"/>
    </source>
</evidence>
<accession>A0AAD8KTD1</accession>
<dbReference type="EMBL" id="JAUHHV010000004">
    <property type="protein sequence ID" value="KAK1425982.1"/>
    <property type="molecule type" value="Genomic_DNA"/>
</dbReference>
<keyword evidence="2" id="KW-1185">Reference proteome</keyword>
<proteinExistence type="predicted"/>
<dbReference type="PANTHER" id="PTHR33789">
    <property type="entry name" value="LACHRYMATORY-FACTOR SYNTHASE"/>
    <property type="match status" value="1"/>
</dbReference>
<dbReference type="InterPro" id="IPR053249">
    <property type="entry name" value="LFS"/>
</dbReference>
<dbReference type="Pfam" id="PF10604">
    <property type="entry name" value="Polyketide_cyc2"/>
    <property type="match status" value="1"/>
</dbReference>
<sequence length="161" mass="18226">MADQQTKNKKWQGKATTQLKTTPPEQIWALLQDFCNFNKWLTTLDTCHQVQGVDGVVRYCATIVDQPPTSVVKWCHEKLLEIDHVNKCLKYEIGENNMGFGCYVAEMKVVEVDGGCGCMVEWLFTADPVDGMRLEDLCGYLESSLKAMGERMEKELQAVPN</sequence>
<dbReference type="AlphaFoldDB" id="A0AAD8KTD1"/>
<evidence type="ECO:0000313" key="1">
    <source>
        <dbReference type="EMBL" id="KAK1425982.1"/>
    </source>
</evidence>
<comment type="caution">
    <text evidence="1">The sequence shown here is derived from an EMBL/GenBank/DDBJ whole genome shotgun (WGS) entry which is preliminary data.</text>
</comment>
<dbReference type="SUPFAM" id="SSF55961">
    <property type="entry name" value="Bet v1-like"/>
    <property type="match status" value="1"/>
</dbReference>
<protein>
    <recommendedName>
        <fullName evidence="3">Lachrymatory factor synthase</fullName>
    </recommendedName>
</protein>
<dbReference type="InterPro" id="IPR019587">
    <property type="entry name" value="Polyketide_cyclase/dehydratase"/>
</dbReference>
<dbReference type="PANTHER" id="PTHR33789:SF11">
    <property type="entry name" value="OS05G0202300 PROTEIN"/>
    <property type="match status" value="1"/>
</dbReference>
<dbReference type="Gene3D" id="3.30.530.20">
    <property type="match status" value="1"/>
</dbReference>
<organism evidence="1 2">
    <name type="scientific">Tagetes erecta</name>
    <name type="common">African marigold</name>
    <dbReference type="NCBI Taxonomy" id="13708"/>
    <lineage>
        <taxon>Eukaryota</taxon>
        <taxon>Viridiplantae</taxon>
        <taxon>Streptophyta</taxon>
        <taxon>Embryophyta</taxon>
        <taxon>Tracheophyta</taxon>
        <taxon>Spermatophyta</taxon>
        <taxon>Magnoliopsida</taxon>
        <taxon>eudicotyledons</taxon>
        <taxon>Gunneridae</taxon>
        <taxon>Pentapetalae</taxon>
        <taxon>asterids</taxon>
        <taxon>campanulids</taxon>
        <taxon>Asterales</taxon>
        <taxon>Asteraceae</taxon>
        <taxon>Asteroideae</taxon>
        <taxon>Heliantheae alliance</taxon>
        <taxon>Tageteae</taxon>
        <taxon>Tagetes</taxon>
    </lineage>
</organism>
<dbReference type="InterPro" id="IPR023393">
    <property type="entry name" value="START-like_dom_sf"/>
</dbReference>
<gene>
    <name evidence="1" type="ORF">QVD17_14649</name>
</gene>
<dbReference type="CDD" id="cd07821">
    <property type="entry name" value="PYR_PYL_RCAR_like"/>
    <property type="match status" value="1"/>
</dbReference>
<dbReference type="Proteomes" id="UP001229421">
    <property type="component" value="Unassembled WGS sequence"/>
</dbReference>
<evidence type="ECO:0000313" key="2">
    <source>
        <dbReference type="Proteomes" id="UP001229421"/>
    </source>
</evidence>